<dbReference type="OMA" id="GMDACVP"/>
<evidence type="ECO:0000256" key="4">
    <source>
        <dbReference type="ARBA" id="ARBA00012215"/>
    </source>
</evidence>
<dbReference type="PROSITE" id="PS00666">
    <property type="entry name" value="DHDPS_2"/>
    <property type="match status" value="1"/>
</dbReference>
<dbReference type="AlphaFoldDB" id="A0A226DJ19"/>
<sequence>MSGMTAATLNKLRIIATDVCTTRGKWSPFRGMKYYSTSSHLLDISGVYPPIPTPFDAKGDVNYVQLERNFTHWNKIPFAGYVVMGSNGEAIALERKEKLELLRNVRKMALPKSKLIAGLGMNTAAQTIELCNAAADEGSADAGLIITPAFFKGQMTSLSLRKYFEEVADKSKLPIILYSVPGNTAIDLGAEVPSALAKHPNCIGMKDSGGDITKIAQIVHETRDADFQVLAGSAGFLLPALLMGCVGGICALANVLGSQVCELYSLFRQGKLPDAVSLQGKLIVPNLLVTKIMGLPGLKASMDATGQLYGGPCRSPLLPLEAKLVEQLLERFNQNGFPLK</sequence>
<comment type="caution">
    <text evidence="15">The sequence shown here is derived from an EMBL/GenBank/DDBJ whole genome shotgun (WGS) entry which is preliminary data.</text>
</comment>
<evidence type="ECO:0000256" key="13">
    <source>
        <dbReference type="PIRSR" id="PIRSR001365-1"/>
    </source>
</evidence>
<evidence type="ECO:0000256" key="6">
    <source>
        <dbReference type="ARBA" id="ARBA00023239"/>
    </source>
</evidence>
<keyword evidence="7" id="KW-0704">Schiff base</keyword>
<evidence type="ECO:0000256" key="2">
    <source>
        <dbReference type="ARBA" id="ARBA00007592"/>
    </source>
</evidence>
<evidence type="ECO:0000256" key="11">
    <source>
        <dbReference type="ARBA" id="ARBA00033613"/>
    </source>
</evidence>
<dbReference type="Gene3D" id="3.20.20.70">
    <property type="entry name" value="Aldolase class I"/>
    <property type="match status" value="1"/>
</dbReference>
<dbReference type="Pfam" id="PF00701">
    <property type="entry name" value="DHDPS"/>
    <property type="match status" value="1"/>
</dbReference>
<dbReference type="STRING" id="158441.A0A226DJ19"/>
<dbReference type="InterPro" id="IPR013785">
    <property type="entry name" value="Aldolase_TIM"/>
</dbReference>
<evidence type="ECO:0000256" key="12">
    <source>
        <dbReference type="PIRNR" id="PIRNR001365"/>
    </source>
</evidence>
<organism evidence="15 16">
    <name type="scientific">Folsomia candida</name>
    <name type="common">Springtail</name>
    <dbReference type="NCBI Taxonomy" id="158441"/>
    <lineage>
        <taxon>Eukaryota</taxon>
        <taxon>Metazoa</taxon>
        <taxon>Ecdysozoa</taxon>
        <taxon>Arthropoda</taxon>
        <taxon>Hexapoda</taxon>
        <taxon>Collembola</taxon>
        <taxon>Entomobryomorpha</taxon>
        <taxon>Isotomoidea</taxon>
        <taxon>Isotomidae</taxon>
        <taxon>Proisotominae</taxon>
        <taxon>Folsomia</taxon>
    </lineage>
</organism>
<dbReference type="SUPFAM" id="SSF51569">
    <property type="entry name" value="Aldolase"/>
    <property type="match status" value="1"/>
</dbReference>
<feature type="active site" description="Proton donor/acceptor" evidence="13">
    <location>
        <position position="178"/>
    </location>
</feature>
<evidence type="ECO:0000256" key="8">
    <source>
        <dbReference type="ARBA" id="ARBA00030874"/>
    </source>
</evidence>
<dbReference type="OrthoDB" id="191315at2759"/>
<dbReference type="PANTHER" id="PTHR12128">
    <property type="entry name" value="DIHYDRODIPICOLINATE SYNTHASE"/>
    <property type="match status" value="1"/>
</dbReference>
<evidence type="ECO:0000313" key="15">
    <source>
        <dbReference type="EMBL" id="OXA45525.1"/>
    </source>
</evidence>
<evidence type="ECO:0000256" key="10">
    <source>
        <dbReference type="ARBA" id="ARBA00033610"/>
    </source>
</evidence>
<comment type="catalytic activity">
    <reaction evidence="11">
        <text>(4S)-4-hydroxy-2-oxoglutarate = glyoxylate + pyruvate</text>
        <dbReference type="Rhea" id="RHEA:35639"/>
        <dbReference type="ChEBI" id="CHEBI:15361"/>
        <dbReference type="ChEBI" id="CHEBI:36655"/>
        <dbReference type="ChEBI" id="CHEBI:71685"/>
        <dbReference type="EC" id="4.1.3.16"/>
    </reaction>
</comment>
<comment type="function">
    <text evidence="1">Catalyzes the final step in the metabolic pathway of hydroxyproline.</text>
</comment>
<comment type="catalytic activity">
    <reaction evidence="10">
        <text>(4R)-4-hydroxy-2-oxoglutarate = glyoxylate + pyruvate</text>
        <dbReference type="Rhea" id="RHEA:30687"/>
        <dbReference type="ChEBI" id="CHEBI:15361"/>
        <dbReference type="ChEBI" id="CHEBI:36655"/>
        <dbReference type="ChEBI" id="CHEBI:62213"/>
        <dbReference type="EC" id="4.1.3.16"/>
    </reaction>
</comment>
<proteinExistence type="inferred from homology"/>
<keyword evidence="6 12" id="KW-0456">Lyase</keyword>
<accession>A0A226DJ19</accession>
<dbReference type="GO" id="GO:0008840">
    <property type="term" value="F:4-hydroxy-tetrahydrodipicolinate synthase activity"/>
    <property type="evidence" value="ECO:0007669"/>
    <property type="project" value="TreeGrafter"/>
</dbReference>
<comment type="similarity">
    <text evidence="2 12">Belongs to the DapA family.</text>
</comment>
<evidence type="ECO:0000256" key="1">
    <source>
        <dbReference type="ARBA" id="ARBA00002577"/>
    </source>
</evidence>
<dbReference type="PANTHER" id="PTHR12128:SF66">
    <property type="entry name" value="4-HYDROXY-2-OXOGLUTARATE ALDOLASE, MITOCHONDRIAL"/>
    <property type="match status" value="1"/>
</dbReference>
<dbReference type="InterPro" id="IPR002220">
    <property type="entry name" value="DapA-like"/>
</dbReference>
<evidence type="ECO:0000256" key="3">
    <source>
        <dbReference type="ARBA" id="ARBA00011881"/>
    </source>
</evidence>
<feature type="active site" description="Schiff-base intermediate with substrate" evidence="13">
    <location>
        <position position="206"/>
    </location>
</feature>
<evidence type="ECO:0000256" key="5">
    <source>
        <dbReference type="ARBA" id="ARBA00018425"/>
    </source>
</evidence>
<dbReference type="EMBL" id="LNIX01000017">
    <property type="protein sequence ID" value="OXA45525.1"/>
    <property type="molecule type" value="Genomic_DNA"/>
</dbReference>
<comment type="subunit">
    <text evidence="3">Homotetramer.</text>
</comment>
<feature type="binding site" evidence="14">
    <location>
        <position position="249"/>
    </location>
    <ligand>
        <name>pyruvate</name>
        <dbReference type="ChEBI" id="CHEBI:15361"/>
    </ligand>
</feature>
<dbReference type="CDD" id="cd00408">
    <property type="entry name" value="DHDPS-like"/>
    <property type="match status" value="1"/>
</dbReference>
<dbReference type="SMART" id="SM01130">
    <property type="entry name" value="DHDPS"/>
    <property type="match status" value="1"/>
</dbReference>
<dbReference type="GO" id="GO:0008700">
    <property type="term" value="F:(R,S)-4-hydroxy-2-oxoglutarate aldolase activity"/>
    <property type="evidence" value="ECO:0007669"/>
    <property type="project" value="UniProtKB-EC"/>
</dbReference>
<keyword evidence="16" id="KW-1185">Reference proteome</keyword>
<dbReference type="PRINTS" id="PR00146">
    <property type="entry name" value="DHPICSNTHASE"/>
</dbReference>
<evidence type="ECO:0000256" key="7">
    <source>
        <dbReference type="ARBA" id="ARBA00023270"/>
    </source>
</evidence>
<reference evidence="15 16" key="1">
    <citation type="submission" date="2015-12" db="EMBL/GenBank/DDBJ databases">
        <title>The genome of Folsomia candida.</title>
        <authorList>
            <person name="Faddeeva A."/>
            <person name="Derks M.F."/>
            <person name="Anvar Y."/>
            <person name="Smit S."/>
            <person name="Van Straalen N."/>
            <person name="Roelofs D."/>
        </authorList>
    </citation>
    <scope>NUCLEOTIDE SEQUENCE [LARGE SCALE GENOMIC DNA]</scope>
    <source>
        <strain evidence="15 16">VU population</strain>
        <tissue evidence="15">Whole body</tissue>
    </source>
</reference>
<name>A0A226DJ19_FOLCA</name>
<dbReference type="Proteomes" id="UP000198287">
    <property type="component" value="Unassembled WGS sequence"/>
</dbReference>
<dbReference type="EC" id="4.1.3.16" evidence="4"/>
<dbReference type="GO" id="GO:0044281">
    <property type="term" value="P:small molecule metabolic process"/>
    <property type="evidence" value="ECO:0007669"/>
    <property type="project" value="UniProtKB-ARBA"/>
</dbReference>
<gene>
    <name evidence="15" type="ORF">Fcan01_19703</name>
</gene>
<protein>
    <recommendedName>
        <fullName evidence="5">4-hydroxy-2-oxoglutarate aldolase, mitochondrial</fullName>
        <ecNumber evidence="4">4.1.3.16</ecNumber>
    </recommendedName>
    <alternativeName>
        <fullName evidence="9">Dihydrodipicolinate synthase-like</fullName>
    </alternativeName>
    <alternativeName>
        <fullName evidence="8">Probable 2-keto-4-hydroxyglutarate aldolase</fullName>
    </alternativeName>
</protein>
<dbReference type="InterPro" id="IPR020625">
    <property type="entry name" value="Schiff_base-form_aldolases_AS"/>
</dbReference>
<evidence type="ECO:0000256" key="14">
    <source>
        <dbReference type="PIRSR" id="PIRSR001365-2"/>
    </source>
</evidence>
<evidence type="ECO:0000313" key="16">
    <source>
        <dbReference type="Proteomes" id="UP000198287"/>
    </source>
</evidence>
<evidence type="ECO:0000256" key="9">
    <source>
        <dbReference type="ARBA" id="ARBA00032879"/>
    </source>
</evidence>
<dbReference type="PIRSF" id="PIRSF001365">
    <property type="entry name" value="DHDPS"/>
    <property type="match status" value="1"/>
</dbReference>